<dbReference type="InterPro" id="IPR009072">
    <property type="entry name" value="Histone-fold"/>
</dbReference>
<dbReference type="CDD" id="cd00074">
    <property type="entry name" value="HFD_H2A"/>
    <property type="match status" value="1"/>
</dbReference>
<gene>
    <name evidence="16" type="ORF">UY3_08099</name>
</gene>
<dbReference type="Pfam" id="PF00071">
    <property type="entry name" value="Ras"/>
    <property type="match status" value="1"/>
</dbReference>
<dbReference type="InterPro" id="IPR001806">
    <property type="entry name" value="Small_GTPase"/>
</dbReference>
<keyword evidence="17" id="KW-1185">Reference proteome</keyword>
<dbReference type="SMART" id="SM00173">
    <property type="entry name" value="RAS"/>
    <property type="match status" value="1"/>
</dbReference>
<dbReference type="PROSITE" id="PS51419">
    <property type="entry name" value="RAB"/>
    <property type="match status" value="1"/>
</dbReference>
<keyword evidence="10" id="KW-0539">Nucleus</keyword>
<keyword evidence="4" id="KW-0158">Chromosome</keyword>
<reference evidence="17" key="1">
    <citation type="journal article" date="2013" name="Nat. Genet.">
        <title>The draft genomes of soft-shell turtle and green sea turtle yield insights into the development and evolution of the turtle-specific body plan.</title>
        <authorList>
            <person name="Wang Z."/>
            <person name="Pascual-Anaya J."/>
            <person name="Zadissa A."/>
            <person name="Li W."/>
            <person name="Niimura Y."/>
            <person name="Huang Z."/>
            <person name="Li C."/>
            <person name="White S."/>
            <person name="Xiong Z."/>
            <person name="Fang D."/>
            <person name="Wang B."/>
            <person name="Ming Y."/>
            <person name="Chen Y."/>
            <person name="Zheng Y."/>
            <person name="Kuraku S."/>
            <person name="Pignatelli M."/>
            <person name="Herrero J."/>
            <person name="Beal K."/>
            <person name="Nozawa M."/>
            <person name="Li Q."/>
            <person name="Wang J."/>
            <person name="Zhang H."/>
            <person name="Yu L."/>
            <person name="Shigenobu S."/>
            <person name="Wang J."/>
            <person name="Liu J."/>
            <person name="Flicek P."/>
            <person name="Searle S."/>
            <person name="Wang J."/>
            <person name="Kuratani S."/>
            <person name="Yin Y."/>
            <person name="Aken B."/>
            <person name="Zhang G."/>
            <person name="Irie N."/>
        </authorList>
    </citation>
    <scope>NUCLEOTIDE SEQUENCE [LARGE SCALE GENOMIC DNA]</scope>
</reference>
<evidence type="ECO:0000256" key="6">
    <source>
        <dbReference type="ARBA" id="ARBA00022843"/>
    </source>
</evidence>
<feature type="region of interest" description="Disordered" evidence="13">
    <location>
        <begin position="1"/>
        <end position="28"/>
    </location>
</feature>
<sequence>MVPQDRQGACLGSAAPPPKDVTVEEPNKKSCKYFLATTTTLKKEKANSMSFGERCPASCERKLQQMSGAGGHPRTAPKGDVNWRQTPDELDDDSPLSSREQPVGTETMASEPVSSSPEHVFKVVFVGNSGVGKSSFIHRFCYDRFMAEISATIGIDYQVKSLMVDNTRVALQLWDTAGQERFRSITKQYFRKDITAERSFVAVRNWMSSIQEGIEDGAMILLLRNKTDAAEGKTQHVPKTEGERLAKEYKAVFYECSAMTGYNILEPMRHMARLQQVVTNMVYNIFPASKPSDRMSGRGKRKAKPWSSRSQSKRAGLQFPVSRVHRYLKKGHYAVRISPSAAVYLASVLQYLSAEVLEAAGYVTQAKGYHRIMPRHILLGIKCDDELHKLFNHVTIPQGGVPPRIEKPLLIKKPNKKSASRKRASPC</sequence>
<dbReference type="SUPFAM" id="SSF52540">
    <property type="entry name" value="P-loop containing nucleoside triphosphate hydrolases"/>
    <property type="match status" value="1"/>
</dbReference>
<evidence type="ECO:0000256" key="10">
    <source>
        <dbReference type="ARBA" id="ARBA00023242"/>
    </source>
</evidence>
<evidence type="ECO:0000256" key="9">
    <source>
        <dbReference type="ARBA" id="ARBA00023134"/>
    </source>
</evidence>
<dbReference type="GO" id="GO:0005525">
    <property type="term" value="F:GTP binding"/>
    <property type="evidence" value="ECO:0007669"/>
    <property type="project" value="UniProtKB-KW"/>
</dbReference>
<evidence type="ECO:0000259" key="14">
    <source>
        <dbReference type="Pfam" id="PF00125"/>
    </source>
</evidence>
<dbReference type="Proteomes" id="UP000031443">
    <property type="component" value="Unassembled WGS sequence"/>
</dbReference>
<dbReference type="SMART" id="SM00176">
    <property type="entry name" value="RAN"/>
    <property type="match status" value="1"/>
</dbReference>
<dbReference type="PANTHER" id="PTHR47977">
    <property type="entry name" value="RAS-RELATED PROTEIN RAB"/>
    <property type="match status" value="1"/>
</dbReference>
<dbReference type="InterPro" id="IPR002119">
    <property type="entry name" value="Histone_H2A"/>
</dbReference>
<evidence type="ECO:0000256" key="13">
    <source>
        <dbReference type="SAM" id="MobiDB-lite"/>
    </source>
</evidence>
<dbReference type="PROSITE" id="PS00046">
    <property type="entry name" value="HISTONE_H2A"/>
    <property type="match status" value="1"/>
</dbReference>
<evidence type="ECO:0000256" key="2">
    <source>
        <dbReference type="ARBA" id="ARBA00004286"/>
    </source>
</evidence>
<evidence type="ECO:0000256" key="12">
    <source>
        <dbReference type="ARBA" id="ARBA00023288"/>
    </source>
</evidence>
<evidence type="ECO:0000256" key="11">
    <source>
        <dbReference type="ARBA" id="ARBA00023269"/>
    </source>
</evidence>
<evidence type="ECO:0000256" key="7">
    <source>
        <dbReference type="ARBA" id="ARBA00022990"/>
    </source>
</evidence>
<dbReference type="GO" id="GO:0005634">
    <property type="term" value="C:nucleus"/>
    <property type="evidence" value="ECO:0007669"/>
    <property type="project" value="UniProtKB-SubCell"/>
</dbReference>
<evidence type="ECO:0000259" key="15">
    <source>
        <dbReference type="Pfam" id="PF16211"/>
    </source>
</evidence>
<dbReference type="SUPFAM" id="SSF47113">
    <property type="entry name" value="Histone-fold"/>
    <property type="match status" value="1"/>
</dbReference>
<evidence type="ECO:0000256" key="4">
    <source>
        <dbReference type="ARBA" id="ARBA00022454"/>
    </source>
</evidence>
<dbReference type="SMART" id="SM00174">
    <property type="entry name" value="RHO"/>
    <property type="match status" value="1"/>
</dbReference>
<keyword evidence="9" id="KW-0342">GTP-binding</keyword>
<evidence type="ECO:0000256" key="1">
    <source>
        <dbReference type="ARBA" id="ARBA00004123"/>
    </source>
</evidence>
<dbReference type="InterPro" id="IPR032458">
    <property type="entry name" value="Histone_H2A_CS"/>
</dbReference>
<dbReference type="InterPro" id="IPR032454">
    <property type="entry name" value="Histone_H2A_C"/>
</dbReference>
<name>M7C2T5_CHEMY</name>
<dbReference type="PROSITE" id="PS51421">
    <property type="entry name" value="RAS"/>
    <property type="match status" value="1"/>
</dbReference>
<dbReference type="GO" id="GO:0046982">
    <property type="term" value="F:protein heterodimerization activity"/>
    <property type="evidence" value="ECO:0007669"/>
    <property type="project" value="InterPro"/>
</dbReference>
<dbReference type="Pfam" id="PF00125">
    <property type="entry name" value="Histone"/>
    <property type="match status" value="1"/>
</dbReference>
<comment type="subcellular location">
    <subcellularLocation>
        <location evidence="2">Chromosome</location>
    </subcellularLocation>
    <subcellularLocation>
        <location evidence="1">Nucleus</location>
    </subcellularLocation>
</comment>
<proteinExistence type="inferred from homology"/>
<dbReference type="FunFam" id="3.40.50.300:FF:001129">
    <property type="entry name" value="ras-related protein Rab-44 isoform X2"/>
    <property type="match status" value="1"/>
</dbReference>
<dbReference type="GO" id="GO:0003677">
    <property type="term" value="F:DNA binding"/>
    <property type="evidence" value="ECO:0007669"/>
    <property type="project" value="UniProtKB-KW"/>
</dbReference>
<feature type="region of interest" description="Disordered" evidence="13">
    <location>
        <begin position="62"/>
        <end position="114"/>
    </location>
</feature>
<dbReference type="AlphaFoldDB" id="M7C2T5"/>
<dbReference type="Gene3D" id="1.10.20.10">
    <property type="entry name" value="Histone, subunit A"/>
    <property type="match status" value="1"/>
</dbReference>
<dbReference type="InterPro" id="IPR027417">
    <property type="entry name" value="P-loop_NTPase"/>
</dbReference>
<dbReference type="GO" id="GO:0000786">
    <property type="term" value="C:nucleosome"/>
    <property type="evidence" value="ECO:0007669"/>
    <property type="project" value="UniProtKB-KW"/>
</dbReference>
<dbReference type="PRINTS" id="PR00620">
    <property type="entry name" value="HISTONEH2A"/>
</dbReference>
<evidence type="ECO:0000313" key="16">
    <source>
        <dbReference type="EMBL" id="EMP34722.1"/>
    </source>
</evidence>
<keyword evidence="12" id="KW-0449">Lipoprotein</keyword>
<dbReference type="NCBIfam" id="TIGR00231">
    <property type="entry name" value="small_GTP"/>
    <property type="match status" value="1"/>
</dbReference>
<dbReference type="SMART" id="SM00414">
    <property type="entry name" value="H2A"/>
    <property type="match status" value="1"/>
</dbReference>
<keyword evidence="7" id="KW-0007">Acetylation</keyword>
<dbReference type="STRING" id="8469.M7C2T5"/>
<feature type="domain" description="Histone H2A C-terminal" evidence="15">
    <location>
        <begin position="385"/>
        <end position="418"/>
    </location>
</feature>
<dbReference type="Pfam" id="PF16211">
    <property type="entry name" value="Histone_H2A_C"/>
    <property type="match status" value="1"/>
</dbReference>
<evidence type="ECO:0000256" key="8">
    <source>
        <dbReference type="ARBA" id="ARBA00023125"/>
    </source>
</evidence>
<evidence type="ECO:0000256" key="5">
    <source>
        <dbReference type="ARBA" id="ARBA00022741"/>
    </source>
</evidence>
<evidence type="ECO:0000256" key="3">
    <source>
        <dbReference type="ARBA" id="ARBA00010691"/>
    </source>
</evidence>
<dbReference type="EMBL" id="KB531799">
    <property type="protein sequence ID" value="EMP34722.1"/>
    <property type="molecule type" value="Genomic_DNA"/>
</dbReference>
<protein>
    <submittedName>
        <fullName evidence="16">Ras-related protein Rab-44</fullName>
    </submittedName>
</protein>
<dbReference type="InterPro" id="IPR050227">
    <property type="entry name" value="Rab"/>
</dbReference>
<keyword evidence="6" id="KW-0832">Ubl conjugation</keyword>
<dbReference type="InterPro" id="IPR005225">
    <property type="entry name" value="Small_GTP-bd"/>
</dbReference>
<dbReference type="SMART" id="SM00175">
    <property type="entry name" value="RAB"/>
    <property type="match status" value="1"/>
</dbReference>
<keyword evidence="8" id="KW-0238">DNA-binding</keyword>
<dbReference type="GO" id="GO:0030527">
    <property type="term" value="F:structural constituent of chromatin"/>
    <property type="evidence" value="ECO:0007669"/>
    <property type="project" value="InterPro"/>
</dbReference>
<accession>M7C2T5</accession>
<dbReference type="GO" id="GO:0003924">
    <property type="term" value="F:GTPase activity"/>
    <property type="evidence" value="ECO:0007669"/>
    <property type="project" value="InterPro"/>
</dbReference>
<keyword evidence="11" id="KW-0544">Nucleosome core</keyword>
<dbReference type="Gene3D" id="3.40.50.300">
    <property type="entry name" value="P-loop containing nucleotide triphosphate hydrolases"/>
    <property type="match status" value="1"/>
</dbReference>
<comment type="similarity">
    <text evidence="3">Belongs to the histone H2A family.</text>
</comment>
<feature type="domain" description="Core Histone H2A/H2B/H3" evidence="14">
    <location>
        <begin position="307"/>
        <end position="381"/>
    </location>
</feature>
<dbReference type="InterPro" id="IPR007125">
    <property type="entry name" value="H2A/H2B/H3"/>
</dbReference>
<keyword evidence="5" id="KW-0547">Nucleotide-binding</keyword>
<evidence type="ECO:0000313" key="17">
    <source>
        <dbReference type="Proteomes" id="UP000031443"/>
    </source>
</evidence>
<dbReference type="CDD" id="cd00154">
    <property type="entry name" value="Rab"/>
    <property type="match status" value="1"/>
</dbReference>
<feature type="region of interest" description="Disordered" evidence="13">
    <location>
        <begin position="292"/>
        <end position="314"/>
    </location>
</feature>
<organism evidence="16 17">
    <name type="scientific">Chelonia mydas</name>
    <name type="common">Green sea-turtle</name>
    <name type="synonym">Chelonia agassizi</name>
    <dbReference type="NCBI Taxonomy" id="8469"/>
    <lineage>
        <taxon>Eukaryota</taxon>
        <taxon>Metazoa</taxon>
        <taxon>Chordata</taxon>
        <taxon>Craniata</taxon>
        <taxon>Vertebrata</taxon>
        <taxon>Euteleostomi</taxon>
        <taxon>Archelosauria</taxon>
        <taxon>Testudinata</taxon>
        <taxon>Testudines</taxon>
        <taxon>Cryptodira</taxon>
        <taxon>Durocryptodira</taxon>
        <taxon>Americhelydia</taxon>
        <taxon>Chelonioidea</taxon>
        <taxon>Cheloniidae</taxon>
        <taxon>Chelonia</taxon>
    </lineage>
</organism>